<keyword evidence="3 8" id="KW-0812">Transmembrane</keyword>
<feature type="chain" id="PRO_5008902332" description="Zinc/iron permease" evidence="9">
    <location>
        <begin position="19"/>
        <end position="458"/>
    </location>
</feature>
<dbReference type="GO" id="GO:0006829">
    <property type="term" value="P:zinc ion transport"/>
    <property type="evidence" value="ECO:0007669"/>
    <property type="project" value="InterPro"/>
</dbReference>
<dbReference type="GO" id="GO:0046873">
    <property type="term" value="F:metal ion transmembrane transporter activity"/>
    <property type="evidence" value="ECO:0007669"/>
    <property type="project" value="InterPro"/>
</dbReference>
<evidence type="ECO:0000256" key="1">
    <source>
        <dbReference type="ARBA" id="ARBA00004127"/>
    </source>
</evidence>
<keyword evidence="6 8" id="KW-0472">Membrane</keyword>
<keyword evidence="9" id="KW-0732">Signal</keyword>
<gene>
    <name evidence="10" type="ORF">ACO22_05722</name>
</gene>
<comment type="caution">
    <text evidence="10">The sequence shown here is derived from an EMBL/GenBank/DDBJ whole genome shotgun (WGS) entry which is preliminary data.</text>
</comment>
<feature type="compositionally biased region" description="Basic and acidic residues" evidence="7">
    <location>
        <begin position="124"/>
        <end position="146"/>
    </location>
</feature>
<dbReference type="Pfam" id="PF02535">
    <property type="entry name" value="Zip"/>
    <property type="match status" value="1"/>
</dbReference>
<feature type="transmembrane region" description="Helical" evidence="8">
    <location>
        <begin position="288"/>
        <end position="311"/>
    </location>
</feature>
<feature type="compositionally biased region" description="Basic and acidic residues" evidence="7">
    <location>
        <begin position="102"/>
        <end position="117"/>
    </location>
</feature>
<dbReference type="InterPro" id="IPR003689">
    <property type="entry name" value="ZIP"/>
</dbReference>
<reference evidence="10 11" key="1">
    <citation type="submission" date="2016-06" db="EMBL/GenBank/DDBJ databases">
        <authorList>
            <person name="Kjaerup R.B."/>
            <person name="Dalgaard T.S."/>
            <person name="Juul-Madsen H.R."/>
        </authorList>
    </citation>
    <scope>NUCLEOTIDE SEQUENCE [LARGE SCALE GENOMIC DNA]</scope>
    <source>
        <strain evidence="10 11">Pb300</strain>
    </source>
</reference>
<feature type="region of interest" description="Disordered" evidence="7">
    <location>
        <begin position="102"/>
        <end position="149"/>
    </location>
</feature>
<feature type="transmembrane region" description="Helical" evidence="8">
    <location>
        <begin position="323"/>
        <end position="341"/>
    </location>
</feature>
<feature type="compositionally biased region" description="Basic and acidic residues" evidence="7">
    <location>
        <begin position="368"/>
        <end position="385"/>
    </location>
</feature>
<organism evidence="10 11">
    <name type="scientific">Paracoccidioides brasiliensis</name>
    <dbReference type="NCBI Taxonomy" id="121759"/>
    <lineage>
        <taxon>Eukaryota</taxon>
        <taxon>Fungi</taxon>
        <taxon>Dikarya</taxon>
        <taxon>Ascomycota</taxon>
        <taxon>Pezizomycotina</taxon>
        <taxon>Eurotiomycetes</taxon>
        <taxon>Eurotiomycetidae</taxon>
        <taxon>Onygenales</taxon>
        <taxon>Ajellomycetaceae</taxon>
        <taxon>Paracoccidioides</taxon>
    </lineage>
</organism>
<feature type="transmembrane region" description="Helical" evidence="8">
    <location>
        <begin position="35"/>
        <end position="55"/>
    </location>
</feature>
<evidence type="ECO:0000256" key="5">
    <source>
        <dbReference type="ARBA" id="ARBA00023034"/>
    </source>
</evidence>
<accession>A0A1D2J9S7</accession>
<dbReference type="GO" id="GO:0000139">
    <property type="term" value="C:Golgi membrane"/>
    <property type="evidence" value="ECO:0007669"/>
    <property type="project" value="UniProtKB-SubCell"/>
</dbReference>
<dbReference type="VEuPathDB" id="FungiDB:PADG_07158"/>
<dbReference type="EMBL" id="LZYO01000268">
    <property type="protein sequence ID" value="ODH21039.1"/>
    <property type="molecule type" value="Genomic_DNA"/>
</dbReference>
<dbReference type="VEuPathDB" id="FungiDB:PABG_05131"/>
<feature type="transmembrane region" description="Helical" evidence="8">
    <location>
        <begin position="254"/>
        <end position="276"/>
    </location>
</feature>
<proteinExistence type="predicted"/>
<dbReference type="Proteomes" id="UP000242814">
    <property type="component" value="Unassembled WGS sequence"/>
</dbReference>
<feature type="transmembrane region" description="Helical" evidence="8">
    <location>
        <begin position="155"/>
        <end position="172"/>
    </location>
</feature>
<evidence type="ECO:0000313" key="11">
    <source>
        <dbReference type="Proteomes" id="UP000242814"/>
    </source>
</evidence>
<protein>
    <recommendedName>
        <fullName evidence="12">Zinc/iron permease</fullName>
    </recommendedName>
</protein>
<evidence type="ECO:0000256" key="3">
    <source>
        <dbReference type="ARBA" id="ARBA00022692"/>
    </source>
</evidence>
<evidence type="ECO:0000256" key="4">
    <source>
        <dbReference type="ARBA" id="ARBA00022989"/>
    </source>
</evidence>
<keyword evidence="5" id="KW-0333">Golgi apparatus</keyword>
<evidence type="ECO:0000256" key="2">
    <source>
        <dbReference type="ARBA" id="ARBA00004394"/>
    </source>
</evidence>
<keyword evidence="4 8" id="KW-1133">Transmembrane helix</keyword>
<evidence type="ECO:0000256" key="6">
    <source>
        <dbReference type="ARBA" id="ARBA00023136"/>
    </source>
</evidence>
<dbReference type="PANTHER" id="PTHR16133">
    <property type="entry name" value="SOLUTE CARRIER FAMILY 39 ZINC TRANSPORTER , MEMBER 9-RELATED"/>
    <property type="match status" value="1"/>
</dbReference>
<evidence type="ECO:0000313" key="10">
    <source>
        <dbReference type="EMBL" id="ODH21039.1"/>
    </source>
</evidence>
<feature type="region of interest" description="Disordered" evidence="7">
    <location>
        <begin position="356"/>
        <end position="389"/>
    </location>
</feature>
<evidence type="ECO:0008006" key="12">
    <source>
        <dbReference type="Google" id="ProtNLM"/>
    </source>
</evidence>
<feature type="signal peptide" evidence="9">
    <location>
        <begin position="1"/>
        <end position="18"/>
    </location>
</feature>
<evidence type="ECO:0000256" key="9">
    <source>
        <dbReference type="SAM" id="SignalP"/>
    </source>
</evidence>
<evidence type="ECO:0000256" key="7">
    <source>
        <dbReference type="SAM" id="MobiDB-lite"/>
    </source>
</evidence>
<dbReference type="AlphaFoldDB" id="A0A1D2J9S7"/>
<name>A0A1D2J9S7_PARBR</name>
<dbReference type="PANTHER" id="PTHR16133:SF0">
    <property type="entry name" value="ZINC_IRON REGULATED TRANSPORTER-RELATED PROTEIN 102B, ISOFORM E"/>
    <property type="match status" value="1"/>
</dbReference>
<comment type="subcellular location">
    <subcellularLocation>
        <location evidence="1">Endomembrane system</location>
        <topology evidence="1">Multi-pass membrane protein</topology>
    </subcellularLocation>
    <subcellularLocation>
        <location evidence="2">Golgi apparatus membrane</location>
    </subcellularLocation>
</comment>
<evidence type="ECO:0000256" key="8">
    <source>
        <dbReference type="SAM" id="Phobius"/>
    </source>
</evidence>
<sequence>MSGLFTLLSLSLVMAVVSFVVGSLPLSFSLSSSQLRLISALGMGVLVGTSLIVIIPEGVETLYSSSAVLHAHSNRRDVNVVGRGHTFDARWHHNLSISATDLRSETPKLEDKPKEESLNSSPEEPGKGEDLHQKQKGKEGDGKIREGNSYQSSPHAWIGVALIGGFILMYLVDTLPSLAASSTKHQQRPYHISLDNLSSALGRTVSPSRTGGSLFDTSGSSSRQDFATTTGLVIHSAADGIALGASTSSTSLNFIIFLAIMVHKAPASFGLTSVLLRKGLSTRAARGHLLIFSLAAPVGALVTWIIAHTVLSGHVGDEQATKWRTGMLLLFSAGTFLYVAMHTMQDPGPMTADMSGRDSTYANGYAGEGRENSHKSQQKSMRDSSFEQNGAPHYVIPRRCGERSWLYSSELFLALSDYAGTGHENENWNRVHLRLNPMRASTQPHGATTLVFACEASS</sequence>
<dbReference type="InterPro" id="IPR045891">
    <property type="entry name" value="ZIP9"/>
</dbReference>